<organism evidence="3 4">
    <name type="scientific">Raphidocelis subcapitata</name>
    <dbReference type="NCBI Taxonomy" id="307507"/>
    <lineage>
        <taxon>Eukaryota</taxon>
        <taxon>Viridiplantae</taxon>
        <taxon>Chlorophyta</taxon>
        <taxon>core chlorophytes</taxon>
        <taxon>Chlorophyceae</taxon>
        <taxon>CS clade</taxon>
        <taxon>Sphaeropleales</taxon>
        <taxon>Selenastraceae</taxon>
        <taxon>Raphidocelis</taxon>
    </lineage>
</organism>
<dbReference type="STRING" id="307507.A0A2V0PFJ3"/>
<dbReference type="GO" id="GO:0009654">
    <property type="term" value="C:photosystem II oxygen evolving complex"/>
    <property type="evidence" value="ECO:0007669"/>
    <property type="project" value="InterPro"/>
</dbReference>
<dbReference type="OrthoDB" id="2014109at2759"/>
<feature type="region of interest" description="Disordered" evidence="1">
    <location>
        <begin position="1"/>
        <end position="23"/>
    </location>
</feature>
<protein>
    <recommendedName>
        <fullName evidence="2">PsbP C-terminal domain-containing protein</fullName>
    </recommendedName>
</protein>
<gene>
    <name evidence="3" type="ORF">Rsub_10803</name>
</gene>
<dbReference type="Pfam" id="PF01789">
    <property type="entry name" value="PsbP"/>
    <property type="match status" value="1"/>
</dbReference>
<accession>A0A2V0PFJ3</accession>
<dbReference type="PANTHER" id="PTHR31407:SF4">
    <property type="entry name" value="PSBP-LIKE PROTEIN 1, CHLOROPLASTIC"/>
    <property type="match status" value="1"/>
</dbReference>
<evidence type="ECO:0000256" key="1">
    <source>
        <dbReference type="SAM" id="MobiDB-lite"/>
    </source>
</evidence>
<dbReference type="Proteomes" id="UP000247498">
    <property type="component" value="Unassembled WGS sequence"/>
</dbReference>
<dbReference type="Gene3D" id="3.40.1000.10">
    <property type="entry name" value="Mog1/PsbP, alpha/beta/alpha sandwich"/>
    <property type="match status" value="1"/>
</dbReference>
<dbReference type="FunCoup" id="A0A2V0PFJ3">
    <property type="interactions" value="766"/>
</dbReference>
<sequence length="227" mass="24702">MLAKMHSATACGSQRAAARPVPKSRISRSAVRVSASAERSGVEASRRQVLQLAAVPALGSVLAPSAALAAGKPPRGFNPVQDLNDNYQFLYPFGWQEVSVDGADVVYKDVVEPLESVSVTLTPTEKADVRDFGGIKEVAETLAKEVLTAPGQEVEVVSTNERETKGKMYYEFEFTAKTPRYTRHSVAVVTANKGTFYTLSTGSNERRWGKMKEKLNTTVRSFSLINV</sequence>
<name>A0A2V0PFJ3_9CHLO</name>
<dbReference type="EMBL" id="BDRX01000130">
    <property type="protein sequence ID" value="GBF98614.1"/>
    <property type="molecule type" value="Genomic_DNA"/>
</dbReference>
<reference evidence="3 4" key="1">
    <citation type="journal article" date="2018" name="Sci. Rep.">
        <title>Raphidocelis subcapitata (=Pseudokirchneriella subcapitata) provides an insight into genome evolution and environmental adaptations in the Sphaeropleales.</title>
        <authorList>
            <person name="Suzuki S."/>
            <person name="Yamaguchi H."/>
            <person name="Nakajima N."/>
            <person name="Kawachi M."/>
        </authorList>
    </citation>
    <scope>NUCLEOTIDE SEQUENCE [LARGE SCALE GENOMIC DNA]</scope>
    <source>
        <strain evidence="3 4">NIES-35</strain>
    </source>
</reference>
<proteinExistence type="predicted"/>
<evidence type="ECO:0000313" key="4">
    <source>
        <dbReference type="Proteomes" id="UP000247498"/>
    </source>
</evidence>
<keyword evidence="4" id="KW-1185">Reference proteome</keyword>
<dbReference type="InParanoid" id="A0A2V0PFJ3"/>
<dbReference type="SUPFAM" id="SSF55724">
    <property type="entry name" value="Mog1p/PsbP-like"/>
    <property type="match status" value="1"/>
</dbReference>
<dbReference type="GO" id="GO:0015979">
    <property type="term" value="P:photosynthesis"/>
    <property type="evidence" value="ECO:0007669"/>
    <property type="project" value="InterPro"/>
</dbReference>
<comment type="caution">
    <text evidence="3">The sequence shown here is derived from an EMBL/GenBank/DDBJ whole genome shotgun (WGS) entry which is preliminary data.</text>
</comment>
<evidence type="ECO:0000313" key="3">
    <source>
        <dbReference type="EMBL" id="GBF98614.1"/>
    </source>
</evidence>
<evidence type="ECO:0000259" key="2">
    <source>
        <dbReference type="Pfam" id="PF01789"/>
    </source>
</evidence>
<dbReference type="GO" id="GO:0005509">
    <property type="term" value="F:calcium ion binding"/>
    <property type="evidence" value="ECO:0007669"/>
    <property type="project" value="InterPro"/>
</dbReference>
<dbReference type="PANTHER" id="PTHR31407">
    <property type="match status" value="1"/>
</dbReference>
<dbReference type="InterPro" id="IPR002683">
    <property type="entry name" value="PsbP_C"/>
</dbReference>
<dbReference type="GO" id="GO:0019898">
    <property type="term" value="C:extrinsic component of membrane"/>
    <property type="evidence" value="ECO:0007669"/>
    <property type="project" value="InterPro"/>
</dbReference>
<feature type="domain" description="PsbP C-terminal" evidence="2">
    <location>
        <begin position="76"/>
        <end position="223"/>
    </location>
</feature>
<dbReference type="AlphaFoldDB" id="A0A2V0PFJ3"/>
<dbReference type="NCBIfam" id="NF040946">
    <property type="entry name" value="PSII_PsbP"/>
    <property type="match status" value="1"/>
</dbReference>
<dbReference type="InterPro" id="IPR016123">
    <property type="entry name" value="Mog1/PsbP_a/b/a-sand"/>
</dbReference>